<dbReference type="EnsemblMetazoa" id="Aqu2.1.03237_001">
    <property type="protein sequence ID" value="Aqu2.1.03237_001"/>
    <property type="gene ID" value="Aqu2.1.03237"/>
</dbReference>
<dbReference type="AlphaFoldDB" id="A0A1X7SM97"/>
<dbReference type="InterPro" id="IPR036179">
    <property type="entry name" value="Ig-like_dom_sf"/>
</dbReference>
<proteinExistence type="predicted"/>
<dbReference type="SUPFAM" id="SSF48726">
    <property type="entry name" value="Immunoglobulin"/>
    <property type="match status" value="1"/>
</dbReference>
<protein>
    <recommendedName>
        <fullName evidence="1">Ig-like domain-containing protein</fullName>
    </recommendedName>
</protein>
<dbReference type="InterPro" id="IPR013783">
    <property type="entry name" value="Ig-like_fold"/>
</dbReference>
<reference evidence="2" key="1">
    <citation type="submission" date="2017-05" db="UniProtKB">
        <authorList>
            <consortium name="EnsemblMetazoa"/>
        </authorList>
    </citation>
    <scope>IDENTIFICATION</scope>
</reference>
<dbReference type="Gene3D" id="2.60.40.10">
    <property type="entry name" value="Immunoglobulins"/>
    <property type="match status" value="1"/>
</dbReference>
<organism evidence="2">
    <name type="scientific">Amphimedon queenslandica</name>
    <name type="common">Sponge</name>
    <dbReference type="NCBI Taxonomy" id="400682"/>
    <lineage>
        <taxon>Eukaryota</taxon>
        <taxon>Metazoa</taxon>
        <taxon>Porifera</taxon>
        <taxon>Demospongiae</taxon>
        <taxon>Heteroscleromorpha</taxon>
        <taxon>Haplosclerida</taxon>
        <taxon>Niphatidae</taxon>
        <taxon>Amphimedon</taxon>
    </lineage>
</organism>
<dbReference type="InterPro" id="IPR007110">
    <property type="entry name" value="Ig-like_dom"/>
</dbReference>
<evidence type="ECO:0000259" key="1">
    <source>
        <dbReference type="PROSITE" id="PS50835"/>
    </source>
</evidence>
<feature type="domain" description="Ig-like" evidence="1">
    <location>
        <begin position="74"/>
        <end position="171"/>
    </location>
</feature>
<name>A0A1X7SM97_AMPQE</name>
<dbReference type="InParanoid" id="A0A1X7SM97"/>
<accession>A0A1X7SM97</accession>
<dbReference type="PROSITE" id="PS50835">
    <property type="entry name" value="IG_LIKE"/>
    <property type="match status" value="1"/>
</dbReference>
<evidence type="ECO:0000313" key="2">
    <source>
        <dbReference type="EnsemblMetazoa" id="Aqu2.1.03237_001"/>
    </source>
</evidence>
<sequence length="181" mass="18910">MNDTRYDISAEIINSTNYESNLSFNASLSDNGTDYYCTASVGPASNVNGFELTIPSDTATSTNNTVSVEIVPLPTVLSNGSSIPVTGDPFQLACTGTAPANVSSIATVSVEWLLDGTVFTNDTLEGVTVTNSGSMATLSFSSLNASTHERDDYTCVATLSISDVLITKTASTTHNLLTLSK</sequence>